<name>A0A016BYH3_BACFG</name>
<dbReference type="AlphaFoldDB" id="A0A016BYH3"/>
<reference evidence="2 3" key="1">
    <citation type="submission" date="2014-02" db="EMBL/GenBank/DDBJ databases">
        <authorList>
            <person name="Sears C."/>
            <person name="Carroll K."/>
            <person name="Sack B.R."/>
            <person name="Qadri F."/>
            <person name="Myers L.L."/>
            <person name="Chung G.-T."/>
            <person name="Escheverria P."/>
            <person name="Fraser C.M."/>
            <person name="Sadzewicz L."/>
            <person name="Shefchek K.A."/>
            <person name="Tallon L."/>
            <person name="Das S.P."/>
            <person name="Daugherty S."/>
            <person name="Mongodin E.F."/>
        </authorList>
    </citation>
    <scope>NUCLEOTIDE SEQUENCE [LARGE SCALE GENOMIC DNA]</scope>
    <source>
        <strain evidence="2 3">2-F-2 #4</strain>
    </source>
</reference>
<proteinExistence type="predicted"/>
<protein>
    <submittedName>
        <fullName evidence="2">Helix-turn-helix domain protein</fullName>
    </submittedName>
</protein>
<comment type="caution">
    <text evidence="2">The sequence shown here is derived from an EMBL/GenBank/DDBJ whole genome shotgun (WGS) entry which is preliminary data.</text>
</comment>
<evidence type="ECO:0000313" key="2">
    <source>
        <dbReference type="EMBL" id="EXZ45606.1"/>
    </source>
</evidence>
<dbReference type="Pfam" id="PF12728">
    <property type="entry name" value="HTH_17"/>
    <property type="match status" value="1"/>
</dbReference>
<dbReference type="NCBIfam" id="NF047737">
    <property type="entry name" value="antiphage_MADS1"/>
    <property type="match status" value="1"/>
</dbReference>
<organism evidence="2 3">
    <name type="scientific">Bacteroides fragilis str. 2-F-2 #4</name>
    <dbReference type="NCBI Taxonomy" id="1339280"/>
    <lineage>
        <taxon>Bacteria</taxon>
        <taxon>Pseudomonadati</taxon>
        <taxon>Bacteroidota</taxon>
        <taxon>Bacteroidia</taxon>
        <taxon>Bacteroidales</taxon>
        <taxon>Bacteroidaceae</taxon>
        <taxon>Bacteroides</taxon>
    </lineage>
</organism>
<gene>
    <name evidence="2" type="ORF">M076_1184</name>
</gene>
<sequence>MAYKVNSLEEMPNALSYLIESVEALQTKVNALQHKQASNSPKWMDIDELCAYLPSHPAKQTVYGWVSTKQIPVHKINKALAFLQSEIDDWLKNKSHKTQDDLMEEAKRFVESKKIIR</sequence>
<dbReference type="Proteomes" id="UP000022272">
    <property type="component" value="Unassembled WGS sequence"/>
</dbReference>
<dbReference type="InterPro" id="IPR041657">
    <property type="entry name" value="HTH_17"/>
</dbReference>
<dbReference type="EMBL" id="JGDM01000021">
    <property type="protein sequence ID" value="EXZ45606.1"/>
    <property type="molecule type" value="Genomic_DNA"/>
</dbReference>
<dbReference type="PATRIC" id="fig|1339280.3.peg.1147"/>
<feature type="domain" description="Helix-turn-helix" evidence="1">
    <location>
        <begin position="43"/>
        <end position="94"/>
    </location>
</feature>
<accession>A0A016BYH3</accession>
<evidence type="ECO:0000259" key="1">
    <source>
        <dbReference type="Pfam" id="PF12728"/>
    </source>
</evidence>
<dbReference type="RefSeq" id="WP_032570065.1">
    <property type="nucleotide sequence ID" value="NZ_JGDM01000021.1"/>
</dbReference>
<evidence type="ECO:0000313" key="3">
    <source>
        <dbReference type="Proteomes" id="UP000022272"/>
    </source>
</evidence>